<sequence length="686" mass="76342">MVPTPQFKELSRIIRYINPASPLKQLAVPILSSLTVLTAATVAKAEIIPFEALGYDQSVILRGVSPEFNVGVPYPTGGINPDNSFVRLRLEPSPALNPESTVRLLVNGEIEQVVPVRTLLENPIVTVPLRSLPPETQFINLAIQPFLYISRNYCQDLPTGNLFLTVGNDSFFDINPLRQDESILGFFRPFYSQVVFNVPSNLNEEQAEAALALYSAVTYQFRDRKTPILWRQGNAQPAGAEVINEPANPANTAAQVFLRTGADSPEIQRNGSTLEVRADMQAIQSLLELTANPALVSQGLNVEAVENLEETTLPLSRSFRILGFRDGPRRFFGTQTIDVPFTLAQLGGRPNELITNIKATWTPVDRDLQERLTAQVYFNDTLVETYGLNDTTRLDETIILPVNQLNANNNLSLVVAYVPSEGNCLVSPTEMTFQLHGDSYFSWNGYQDPAGDFSDLPYLFSQRNGQIVTDITQPDALASAAYMLGAVTRLARQPLLPQLVDARQVQDWSNLPREGNSPAWRLIVAPPEQASLPAPVRLEDNFEIYNPVNDNRLFVVDPTEDLGILQYFSYQDRPTVWLSWWGNNPQSATRLSASLADPRTLLSAQLNGNVVTFTNSTGIQSWDLRRRTLLVDYPSEFKWSIFLRRYRVPLIFLGLALGAALIWLVYRRLGQTPTPPAAEPGIGGEE</sequence>
<dbReference type="InterPro" id="IPR018513">
    <property type="entry name" value="Cell_synthase_bac"/>
</dbReference>
<organism evidence="2 3">
    <name type="scientific">Thermocoleostomius sinensis A174</name>
    <dbReference type="NCBI Taxonomy" id="2016057"/>
    <lineage>
        <taxon>Bacteria</taxon>
        <taxon>Bacillati</taxon>
        <taxon>Cyanobacteriota</taxon>
        <taxon>Cyanophyceae</taxon>
        <taxon>Oculatellales</taxon>
        <taxon>Oculatellaceae</taxon>
        <taxon>Thermocoleostomius</taxon>
    </lineage>
</organism>
<keyword evidence="1" id="KW-0472">Membrane</keyword>
<dbReference type="RefSeq" id="WP_268612138.1">
    <property type="nucleotide sequence ID" value="NZ_CP113797.1"/>
</dbReference>
<reference evidence="2" key="1">
    <citation type="submission" date="2022-12" db="EMBL/GenBank/DDBJ databases">
        <title>Polyphasic identification of a Novel Hot-Spring Cyanobacterium Ocullathermofonsia sinensis gen nov. sp. nov. and Genomic Insights on its Adaptations to the Thermal Habitat.</title>
        <authorList>
            <person name="Daroch M."/>
            <person name="Tang J."/>
            <person name="Jiang Y."/>
        </authorList>
    </citation>
    <scope>NUCLEOTIDE SEQUENCE</scope>
    <source>
        <strain evidence="2">PKUAC-SCTA174</strain>
    </source>
</reference>
<protein>
    <recommendedName>
        <fullName evidence="4">Cellulose biosynthesis cyclic di-GMP-binding regulatory protein BcsB</fullName>
    </recommendedName>
</protein>
<dbReference type="Proteomes" id="UP001163152">
    <property type="component" value="Chromosome"/>
</dbReference>
<dbReference type="EMBL" id="CP113797">
    <property type="protein sequence ID" value="WAL62050.1"/>
    <property type="molecule type" value="Genomic_DNA"/>
</dbReference>
<dbReference type="Pfam" id="PF03170">
    <property type="entry name" value="BcsB"/>
    <property type="match status" value="1"/>
</dbReference>
<evidence type="ECO:0000256" key="1">
    <source>
        <dbReference type="SAM" id="Phobius"/>
    </source>
</evidence>
<feature type="transmembrane region" description="Helical" evidence="1">
    <location>
        <begin position="646"/>
        <end position="666"/>
    </location>
</feature>
<name>A0A9E8ZET3_9CYAN</name>
<keyword evidence="3" id="KW-1185">Reference proteome</keyword>
<dbReference type="AlphaFoldDB" id="A0A9E8ZET3"/>
<accession>A0A9E8ZET3</accession>
<keyword evidence="1" id="KW-1133">Transmembrane helix</keyword>
<gene>
    <name evidence="2" type="ORF">OXH18_08720</name>
</gene>
<evidence type="ECO:0000313" key="2">
    <source>
        <dbReference type="EMBL" id="WAL62050.1"/>
    </source>
</evidence>
<evidence type="ECO:0000313" key="3">
    <source>
        <dbReference type="Proteomes" id="UP001163152"/>
    </source>
</evidence>
<dbReference type="Gene3D" id="2.60.120.260">
    <property type="entry name" value="Galactose-binding domain-like"/>
    <property type="match status" value="2"/>
</dbReference>
<keyword evidence="1" id="KW-0812">Transmembrane</keyword>
<proteinExistence type="predicted"/>
<evidence type="ECO:0008006" key="4">
    <source>
        <dbReference type="Google" id="ProtNLM"/>
    </source>
</evidence>
<dbReference type="KEGG" id="tsin:OXH18_08720"/>